<sequence length="469" mass="50680">MTLRRRLVLTAMIFAWPAHGAFAANVPAALVGEWLVGPQYPQGVYTSDFGGANADARRLLLNKDGTYVFSEFESFQSLQGFGMSGYQITCQSMSVTVERGTYQVSGGNITFKTSKVDKKLGYSPDRLNNGCRRQGASLTSKAVSETATMTWSIAKGELTFKTKEGSATYVRRTPEKPAPPSPEATRLRPELRGEWHSGRLSPIEYYNTATGKWAEASGTSVILKLRDDLSYERTGLLVVTTYGCTSKLLVQEKGKVTQNGSMLTFTPTTSSAVGYTCTPSKTSTQKNHVKPYTERALVKIESNGQHVLSLTSGSGETLFNRPLGTPPESKPGANTGTMTPPPPSAGSSPTASFDTPNSTAPTKPSPTPAKWTATGAWDAVITVGTRTFKVRLDLYDDSPRILGGGGESVEYANGNSETGALDIGLEVDDRTMELKVQGRFDGDRYTGSVRWTNYEGEDLGRGTLTMTRR</sequence>
<evidence type="ECO:0000256" key="2">
    <source>
        <dbReference type="SAM" id="SignalP"/>
    </source>
</evidence>
<keyword evidence="4" id="KW-1185">Reference proteome</keyword>
<proteinExistence type="predicted"/>
<dbReference type="OrthoDB" id="59051at2"/>
<reference evidence="3 4" key="1">
    <citation type="submission" date="2018-06" db="EMBL/GenBank/DDBJ databases">
        <title>Genomic Encyclopedia of Type Strains, Phase IV (KMG-IV): sequencing the most valuable type-strain genomes for metagenomic binning, comparative biology and taxonomic classification.</title>
        <authorList>
            <person name="Goeker M."/>
        </authorList>
    </citation>
    <scope>NUCLEOTIDE SEQUENCE [LARGE SCALE GENOMIC DNA]</scope>
    <source>
        <strain evidence="3 4">DSM 18048</strain>
    </source>
</reference>
<name>A0A318S9N2_9DEIO</name>
<dbReference type="EMBL" id="QJSX01000007">
    <property type="protein sequence ID" value="PYE53792.1"/>
    <property type="molecule type" value="Genomic_DNA"/>
</dbReference>
<evidence type="ECO:0000313" key="4">
    <source>
        <dbReference type="Proteomes" id="UP000248326"/>
    </source>
</evidence>
<feature type="signal peptide" evidence="2">
    <location>
        <begin position="1"/>
        <end position="23"/>
    </location>
</feature>
<comment type="caution">
    <text evidence="3">The sequence shown here is derived from an EMBL/GenBank/DDBJ whole genome shotgun (WGS) entry which is preliminary data.</text>
</comment>
<protein>
    <recommendedName>
        <fullName evidence="5">META domain-containing protein</fullName>
    </recommendedName>
</protein>
<evidence type="ECO:0000256" key="1">
    <source>
        <dbReference type="SAM" id="MobiDB-lite"/>
    </source>
</evidence>
<evidence type="ECO:0008006" key="5">
    <source>
        <dbReference type="Google" id="ProtNLM"/>
    </source>
</evidence>
<dbReference type="RefSeq" id="WP_146237247.1">
    <property type="nucleotide sequence ID" value="NZ_QJSX01000007.1"/>
</dbReference>
<organism evidence="3 4">
    <name type="scientific">Deinococcus yavapaiensis KR-236</name>
    <dbReference type="NCBI Taxonomy" id="694435"/>
    <lineage>
        <taxon>Bacteria</taxon>
        <taxon>Thermotogati</taxon>
        <taxon>Deinococcota</taxon>
        <taxon>Deinococci</taxon>
        <taxon>Deinococcales</taxon>
        <taxon>Deinococcaceae</taxon>
        <taxon>Deinococcus</taxon>
    </lineage>
</organism>
<feature type="chain" id="PRO_5016437891" description="META domain-containing protein" evidence="2">
    <location>
        <begin position="24"/>
        <end position="469"/>
    </location>
</feature>
<evidence type="ECO:0000313" key="3">
    <source>
        <dbReference type="EMBL" id="PYE53792.1"/>
    </source>
</evidence>
<keyword evidence="2" id="KW-0732">Signal</keyword>
<dbReference type="AlphaFoldDB" id="A0A318S9N2"/>
<feature type="compositionally biased region" description="Low complexity" evidence="1">
    <location>
        <begin position="345"/>
        <end position="371"/>
    </location>
</feature>
<accession>A0A318S9N2</accession>
<feature type="region of interest" description="Disordered" evidence="1">
    <location>
        <begin position="309"/>
        <end position="371"/>
    </location>
</feature>
<dbReference type="Proteomes" id="UP000248326">
    <property type="component" value="Unassembled WGS sequence"/>
</dbReference>
<gene>
    <name evidence="3" type="ORF">DES52_10750</name>
</gene>